<reference evidence="3 4" key="2">
    <citation type="submission" date="2021-01" db="EMBL/GenBank/DDBJ databases">
        <title>Genomic Encyclopedia of Type Strains, Phase IV (KMG-IV): sequencing the most valuable type-strain genomes for metagenomic binning, comparative biology and taxonomic classification.</title>
        <authorList>
            <person name="Goeker M."/>
        </authorList>
    </citation>
    <scope>NUCLEOTIDE SEQUENCE [LARGE SCALE GENOMIC DNA]</scope>
    <source>
        <strain evidence="3 4">DSM 6130</strain>
    </source>
</reference>
<evidence type="ECO:0000313" key="4">
    <source>
        <dbReference type="Proteomes" id="UP000758856"/>
    </source>
</evidence>
<dbReference type="EMBL" id="JAFBCY010000003">
    <property type="protein sequence ID" value="MBM7852711.1"/>
    <property type="molecule type" value="Genomic_DNA"/>
</dbReference>
<dbReference type="InterPro" id="IPR006311">
    <property type="entry name" value="TAT_signal"/>
</dbReference>
<dbReference type="PROSITE" id="PS51318">
    <property type="entry name" value="TAT"/>
    <property type="match status" value="1"/>
</dbReference>
<dbReference type="RefSeq" id="WP_204951170.1">
    <property type="nucleotide sequence ID" value="NZ_BSFF01000003.1"/>
</dbReference>
<dbReference type="EMBL" id="BSFF01000003">
    <property type="protein sequence ID" value="GLK56920.1"/>
    <property type="molecule type" value="Genomic_DNA"/>
</dbReference>
<feature type="signal peptide" evidence="1">
    <location>
        <begin position="1"/>
        <end position="26"/>
    </location>
</feature>
<organism evidence="2 5">
    <name type="scientific">Methylopila capsulata</name>
    <dbReference type="NCBI Taxonomy" id="61654"/>
    <lineage>
        <taxon>Bacteria</taxon>
        <taxon>Pseudomonadati</taxon>
        <taxon>Pseudomonadota</taxon>
        <taxon>Alphaproteobacteria</taxon>
        <taxon>Hyphomicrobiales</taxon>
        <taxon>Methylopilaceae</taxon>
        <taxon>Methylopila</taxon>
    </lineage>
</organism>
<reference evidence="2" key="1">
    <citation type="journal article" date="2014" name="Int. J. Syst. Evol. Microbiol.">
        <title>Complete genome sequence of Corynebacterium casei LMG S-19264T (=DSM 44701T), isolated from a smear-ripened cheese.</title>
        <authorList>
            <consortium name="US DOE Joint Genome Institute (JGI-PGF)"/>
            <person name="Walter F."/>
            <person name="Albersmeier A."/>
            <person name="Kalinowski J."/>
            <person name="Ruckert C."/>
        </authorList>
    </citation>
    <scope>NUCLEOTIDE SEQUENCE</scope>
    <source>
        <strain evidence="2">VKM B-1606</strain>
    </source>
</reference>
<name>A0A9W6MSM3_9HYPH</name>
<keyword evidence="4" id="KW-1185">Reference proteome</keyword>
<dbReference type="Proteomes" id="UP001143400">
    <property type="component" value="Unassembled WGS sequence"/>
</dbReference>
<feature type="chain" id="PRO_5040727133" evidence="1">
    <location>
        <begin position="27"/>
        <end position="193"/>
    </location>
</feature>
<gene>
    <name evidence="2" type="ORF">GCM10008170_29390</name>
    <name evidence="3" type="ORF">JOD31_002953</name>
</gene>
<evidence type="ECO:0000313" key="2">
    <source>
        <dbReference type="EMBL" id="GLK56920.1"/>
    </source>
</evidence>
<evidence type="ECO:0000256" key="1">
    <source>
        <dbReference type="SAM" id="SignalP"/>
    </source>
</evidence>
<dbReference type="Proteomes" id="UP000758856">
    <property type="component" value="Unassembled WGS sequence"/>
</dbReference>
<proteinExistence type="predicted"/>
<sequence length="193" mass="20784">MNVRARLIRIAAGLAAAAAASGAAFGAAAKPQLEMHRTHATEKDESGWYLAKSTKGGFRILSPIPFNDYTIVTEDRNIGRLTLHGVGSKSADGMEFGAIETVRTDRQKDVDLRDLIAGVARKQGAAVPNVEVEMIGREEVARAAFEGPSRGIVMRVSKTDRGLFNVICDYPVAIAESAKVTCADYVESFRLDD</sequence>
<comment type="caution">
    <text evidence="2">The sequence shown here is derived from an EMBL/GenBank/DDBJ whole genome shotgun (WGS) entry which is preliminary data.</text>
</comment>
<reference evidence="2" key="3">
    <citation type="submission" date="2023-01" db="EMBL/GenBank/DDBJ databases">
        <authorList>
            <person name="Sun Q."/>
            <person name="Evtushenko L."/>
        </authorList>
    </citation>
    <scope>NUCLEOTIDE SEQUENCE</scope>
    <source>
        <strain evidence="2">VKM B-1606</strain>
    </source>
</reference>
<evidence type="ECO:0000313" key="5">
    <source>
        <dbReference type="Proteomes" id="UP001143400"/>
    </source>
</evidence>
<dbReference type="AlphaFoldDB" id="A0A9W6MSM3"/>
<protein>
    <submittedName>
        <fullName evidence="2">Uncharacterized protein</fullName>
    </submittedName>
</protein>
<accession>A0A9W6MSM3</accession>
<keyword evidence="1" id="KW-0732">Signal</keyword>
<evidence type="ECO:0000313" key="3">
    <source>
        <dbReference type="EMBL" id="MBM7852711.1"/>
    </source>
</evidence>